<dbReference type="EMBL" id="JAYMFH010000011">
    <property type="protein sequence ID" value="MEC4295254.1"/>
    <property type="molecule type" value="Genomic_DNA"/>
</dbReference>
<feature type="domain" description="ABC-2 type transporter transmembrane" evidence="7">
    <location>
        <begin position="29"/>
        <end position="163"/>
    </location>
</feature>
<name>A0ABU6J0G6_9ACTN</name>
<feature type="transmembrane region" description="Helical" evidence="6">
    <location>
        <begin position="685"/>
        <end position="706"/>
    </location>
</feature>
<evidence type="ECO:0000256" key="3">
    <source>
        <dbReference type="ARBA" id="ARBA00022989"/>
    </source>
</evidence>
<feature type="transmembrane region" description="Helical" evidence="6">
    <location>
        <begin position="768"/>
        <end position="789"/>
    </location>
</feature>
<feature type="transmembrane region" description="Helical" evidence="6">
    <location>
        <begin position="597"/>
        <end position="617"/>
    </location>
</feature>
<evidence type="ECO:0000256" key="4">
    <source>
        <dbReference type="ARBA" id="ARBA00023136"/>
    </source>
</evidence>
<evidence type="ECO:0000256" key="2">
    <source>
        <dbReference type="ARBA" id="ARBA00022692"/>
    </source>
</evidence>
<evidence type="ECO:0000256" key="1">
    <source>
        <dbReference type="ARBA" id="ARBA00004141"/>
    </source>
</evidence>
<evidence type="ECO:0000313" key="8">
    <source>
        <dbReference type="EMBL" id="MEC4295254.1"/>
    </source>
</evidence>
<feature type="compositionally biased region" description="Polar residues" evidence="5">
    <location>
        <begin position="359"/>
        <end position="377"/>
    </location>
</feature>
<gene>
    <name evidence="8" type="ORF">VJ920_08015</name>
</gene>
<keyword evidence="3 6" id="KW-1133">Transmembrane helix</keyword>
<feature type="transmembrane region" description="Helical" evidence="6">
    <location>
        <begin position="525"/>
        <end position="547"/>
    </location>
</feature>
<protein>
    <submittedName>
        <fullName evidence="8">YhgE/Pip domain-containing protein</fullName>
    </submittedName>
</protein>
<keyword evidence="9" id="KW-1185">Reference proteome</keyword>
<feature type="region of interest" description="Disordered" evidence="5">
    <location>
        <begin position="874"/>
        <end position="897"/>
    </location>
</feature>
<feature type="domain" description="ABC-2 type transporter transmembrane" evidence="7">
    <location>
        <begin position="517"/>
        <end position="701"/>
    </location>
</feature>
<feature type="transmembrane region" description="Helical" evidence="6">
    <location>
        <begin position="624"/>
        <end position="644"/>
    </location>
</feature>
<dbReference type="InterPro" id="IPR013525">
    <property type="entry name" value="ABC2_TM"/>
</dbReference>
<dbReference type="PANTHER" id="PTHR43077">
    <property type="entry name" value="TRANSPORT PERMEASE YVFS-RELATED"/>
    <property type="match status" value="1"/>
</dbReference>
<evidence type="ECO:0000259" key="7">
    <source>
        <dbReference type="Pfam" id="PF12698"/>
    </source>
</evidence>
<dbReference type="NCBIfam" id="TIGR03061">
    <property type="entry name" value="pip_yhgE_Nterm"/>
    <property type="match status" value="1"/>
</dbReference>
<dbReference type="InterPro" id="IPR017501">
    <property type="entry name" value="Phage_infect_YhgE_C"/>
</dbReference>
<organism evidence="8 9">
    <name type="scientific">Adlercreutzia shanghongiae</name>
    <dbReference type="NCBI Taxonomy" id="3111773"/>
    <lineage>
        <taxon>Bacteria</taxon>
        <taxon>Bacillati</taxon>
        <taxon>Actinomycetota</taxon>
        <taxon>Coriobacteriia</taxon>
        <taxon>Eggerthellales</taxon>
        <taxon>Eggerthellaceae</taxon>
        <taxon>Adlercreutzia</taxon>
    </lineage>
</organism>
<evidence type="ECO:0000256" key="6">
    <source>
        <dbReference type="SAM" id="Phobius"/>
    </source>
</evidence>
<comment type="caution">
    <text evidence="8">The sequence shown here is derived from an EMBL/GenBank/DDBJ whole genome shotgun (WGS) entry which is preliminary data.</text>
</comment>
<dbReference type="RefSeq" id="WP_326454818.1">
    <property type="nucleotide sequence ID" value="NZ_JAYMFH010000011.1"/>
</dbReference>
<feature type="region of interest" description="Disordered" evidence="5">
    <location>
        <begin position="359"/>
        <end position="378"/>
    </location>
</feature>
<evidence type="ECO:0000313" key="9">
    <source>
        <dbReference type="Proteomes" id="UP001343724"/>
    </source>
</evidence>
<feature type="transmembrane region" description="Helical" evidence="6">
    <location>
        <begin position="568"/>
        <end position="591"/>
    </location>
</feature>
<evidence type="ECO:0000256" key="5">
    <source>
        <dbReference type="SAM" id="MobiDB-lite"/>
    </source>
</evidence>
<keyword evidence="2 6" id="KW-0812">Transmembrane</keyword>
<dbReference type="InterPro" id="IPR017500">
    <property type="entry name" value="Phage_infect_YhgE_N"/>
</dbReference>
<dbReference type="NCBIfam" id="TIGR03062">
    <property type="entry name" value="pip_yhgE_Cterm"/>
    <property type="match status" value="1"/>
</dbReference>
<comment type="subcellular location">
    <subcellularLocation>
        <location evidence="1">Membrane</location>
        <topology evidence="1">Multi-pass membrane protein</topology>
    </subcellularLocation>
</comment>
<dbReference type="PANTHER" id="PTHR43077:SF10">
    <property type="entry name" value="TRANSPORT PERMEASE PROTEIN"/>
    <property type="match status" value="1"/>
</dbReference>
<dbReference type="InterPro" id="IPR051328">
    <property type="entry name" value="T7SS_ABC-Transporter"/>
</dbReference>
<keyword evidence="4 6" id="KW-0472">Membrane</keyword>
<sequence>MKNVLKILKRDLKRLAHTPPAIVVVLALLLLPSLYTWYNVIGFWNPYDNTGNLTVCVVNQDAGGSSDITGSLNVGDRIVDELHNNDQLHWEFTDYDAAMDELKSGRAYAAFVIPEQFTADLLTITTGDFTQPNLEYYVNEKSGPVAPKITDTGATTLDETINSTFVATVSDVVVKTIDEKVDESRESARSTQSRAAEKVSAAVDATGEVRRVLASLGEATTQAKDKAASAREALSRASEGIDGADASLGQLGQTSTAMQKTISDFSAFALPAVTAGLSSLTEASGEAATVATRLTSAVGQAQGGIQAALAQGGAAVEESRQLAASVRQAAADLPANSEHRAALEKLAASLDERSQAASNALDSLGSANDRAQSTAQKLSEAATSLDGAVRQASSGMAAYSTGLFGTTLPAVNSALDALAETSSALSSALDTQRLLVSQTGLVIDQLDATMDTAASTVTETDKLFAGLESELGIVYNDVLAFGTSDALSKLVGDEGLDADRIASFMASPTEVVTEQLYPLNAYGSAMAPLFMNLTFWIGAFMLLVIMRQEADGEGIANLTLGQRYWARFLLLAAMAVVQALICCAGVLAIGVQAVSAPALFFAAALASLAYLSIIYAFSVTLQHIGKGICIILVFAQIPGATGLYPIEMTSGFFQAIYPFFPFTYGIGAMREAICGFYGNQYATDLLVLVLFFVLFMALGLLTRPLLANVNRMVARHVREGGLFNGEDVDIPVRPYRISQILRALSDKGTYAAALQRRYGKFTHWYPRLMKAALVLGIAVPVLLAVVFAMTPAEKVWLLTAWLIWTVVIFVALVVVESLRYSFERQLKLETLSDASLLNLYDAAVQVESAAVLDHRGAAEVAVAMAGEGSVGAGAEAFAGDGGRRSDASDDSREVRHG</sequence>
<feature type="compositionally biased region" description="Basic and acidic residues" evidence="5">
    <location>
        <begin position="881"/>
        <end position="897"/>
    </location>
</feature>
<feature type="transmembrane region" description="Helical" evidence="6">
    <location>
        <begin position="21"/>
        <end position="38"/>
    </location>
</feature>
<dbReference type="Gene3D" id="3.40.1710.10">
    <property type="entry name" value="abc type-2 transporter like domain"/>
    <property type="match status" value="1"/>
</dbReference>
<reference evidence="8 9" key="1">
    <citation type="submission" date="2024-01" db="EMBL/GenBank/DDBJ databases">
        <title>novel species in genus Adlercreutzia.</title>
        <authorList>
            <person name="Liu X."/>
        </authorList>
    </citation>
    <scope>NUCLEOTIDE SEQUENCE [LARGE SCALE GENOMIC DNA]</scope>
    <source>
        <strain evidence="8 9">R22</strain>
    </source>
</reference>
<dbReference type="Proteomes" id="UP001343724">
    <property type="component" value="Unassembled WGS sequence"/>
</dbReference>
<accession>A0ABU6J0G6</accession>
<dbReference type="Pfam" id="PF12698">
    <property type="entry name" value="ABC2_membrane_3"/>
    <property type="match status" value="2"/>
</dbReference>
<proteinExistence type="predicted"/>
<feature type="transmembrane region" description="Helical" evidence="6">
    <location>
        <begin position="795"/>
        <end position="815"/>
    </location>
</feature>